<dbReference type="GO" id="GO:0006633">
    <property type="term" value="P:fatty acid biosynthetic process"/>
    <property type="evidence" value="ECO:0007669"/>
    <property type="project" value="InterPro"/>
</dbReference>
<evidence type="ECO:0000256" key="8">
    <source>
        <dbReference type="ARBA" id="ARBA00023264"/>
    </source>
</evidence>
<comment type="catalytic activity">
    <reaction evidence="1">
        <text>a fatty acyl-[ACP] + phosphate = an acyl phosphate + holo-[ACP]</text>
        <dbReference type="Rhea" id="RHEA:42292"/>
        <dbReference type="Rhea" id="RHEA-COMP:9685"/>
        <dbReference type="Rhea" id="RHEA-COMP:14125"/>
        <dbReference type="ChEBI" id="CHEBI:43474"/>
        <dbReference type="ChEBI" id="CHEBI:59918"/>
        <dbReference type="ChEBI" id="CHEBI:64479"/>
        <dbReference type="ChEBI" id="CHEBI:138651"/>
        <dbReference type="EC" id="2.3.1.274"/>
    </reaction>
</comment>
<evidence type="ECO:0000256" key="5">
    <source>
        <dbReference type="ARBA" id="ARBA00022679"/>
    </source>
</evidence>
<dbReference type="InterPro" id="IPR012281">
    <property type="entry name" value="Phospholipid_synth_PlsX-like"/>
</dbReference>
<dbReference type="GO" id="GO:0008654">
    <property type="term" value="P:phospholipid biosynthetic process"/>
    <property type="evidence" value="ECO:0007669"/>
    <property type="project" value="UniProtKB-KW"/>
</dbReference>
<proteinExistence type="predicted"/>
<keyword evidence="5" id="KW-0808">Transferase</keyword>
<name>A0A7V8NWH5_9BACT</name>
<dbReference type="Proteomes" id="UP000567293">
    <property type="component" value="Unassembled WGS sequence"/>
</dbReference>
<keyword evidence="3" id="KW-0963">Cytoplasm</keyword>
<sequence length="101" mass="11140">VEMVKHLLQESLEATITRKIGYVLSKTAFTEFKKRVDYSEYGGAPLLGVRGVCIICHGRSNANAVKNAIRVAAEFAQGKINQQIEDELRLSTGDKMVTQAN</sequence>
<evidence type="ECO:0000256" key="1">
    <source>
        <dbReference type="ARBA" id="ARBA00001232"/>
    </source>
</evidence>
<evidence type="ECO:0000313" key="12">
    <source>
        <dbReference type="Proteomes" id="UP000567293"/>
    </source>
</evidence>
<comment type="caution">
    <text evidence="11">The sequence shown here is derived from an EMBL/GenBank/DDBJ whole genome shotgun (WGS) entry which is preliminary data.</text>
</comment>
<evidence type="ECO:0000256" key="2">
    <source>
        <dbReference type="ARBA" id="ARBA00004496"/>
    </source>
</evidence>
<dbReference type="SUPFAM" id="SSF53659">
    <property type="entry name" value="Isocitrate/Isopropylmalate dehydrogenase-like"/>
    <property type="match status" value="1"/>
</dbReference>
<dbReference type="Pfam" id="PF02504">
    <property type="entry name" value="FA_synthesis"/>
    <property type="match status" value="1"/>
</dbReference>
<dbReference type="InterPro" id="IPR003664">
    <property type="entry name" value="FA_synthesis"/>
</dbReference>
<keyword evidence="4" id="KW-0444">Lipid biosynthesis</keyword>
<comment type="subunit">
    <text evidence="10">Homodimer. Probably interacts with PlsY.</text>
</comment>
<organism evidence="11 12">
    <name type="scientific">Candidatus Acidiferrum panamense</name>
    <dbReference type="NCBI Taxonomy" id="2741543"/>
    <lineage>
        <taxon>Bacteria</taxon>
        <taxon>Pseudomonadati</taxon>
        <taxon>Acidobacteriota</taxon>
        <taxon>Terriglobia</taxon>
        <taxon>Candidatus Acidiferrales</taxon>
        <taxon>Candidatus Acidiferrum</taxon>
    </lineage>
</organism>
<evidence type="ECO:0000313" key="11">
    <source>
        <dbReference type="EMBL" id="MBA0088737.1"/>
    </source>
</evidence>
<dbReference type="PANTHER" id="PTHR30100">
    <property type="entry name" value="FATTY ACID/PHOSPHOLIPID SYNTHESIS PROTEIN PLSX"/>
    <property type="match status" value="1"/>
</dbReference>
<dbReference type="GO" id="GO:0043811">
    <property type="term" value="F:phosphate:acyl-[acyl carrier protein] acyltransferase activity"/>
    <property type="evidence" value="ECO:0007669"/>
    <property type="project" value="UniProtKB-EC"/>
</dbReference>
<dbReference type="EMBL" id="JACDQQ010002651">
    <property type="protein sequence ID" value="MBA0088737.1"/>
    <property type="molecule type" value="Genomic_DNA"/>
</dbReference>
<dbReference type="Gene3D" id="3.40.718.10">
    <property type="entry name" value="Isopropylmalate Dehydrogenase"/>
    <property type="match status" value="1"/>
</dbReference>
<evidence type="ECO:0000256" key="6">
    <source>
        <dbReference type="ARBA" id="ARBA00023098"/>
    </source>
</evidence>
<dbReference type="PANTHER" id="PTHR30100:SF1">
    <property type="entry name" value="PHOSPHATE ACYLTRANSFERASE"/>
    <property type="match status" value="1"/>
</dbReference>
<dbReference type="EC" id="2.3.1.274" evidence="9"/>
<evidence type="ECO:0000256" key="9">
    <source>
        <dbReference type="ARBA" id="ARBA00024069"/>
    </source>
</evidence>
<keyword evidence="6" id="KW-0443">Lipid metabolism</keyword>
<dbReference type="AlphaFoldDB" id="A0A7V8NWH5"/>
<accession>A0A7V8NWH5</accession>
<keyword evidence="8" id="KW-1208">Phospholipid metabolism</keyword>
<protein>
    <recommendedName>
        <fullName evidence="9">phosphate acyltransferase</fullName>
        <ecNumber evidence="9">2.3.1.274</ecNumber>
    </recommendedName>
</protein>
<evidence type="ECO:0000256" key="10">
    <source>
        <dbReference type="ARBA" id="ARBA00046608"/>
    </source>
</evidence>
<comment type="subcellular location">
    <subcellularLocation>
        <location evidence="2">Cytoplasm</location>
    </subcellularLocation>
</comment>
<keyword evidence="12" id="KW-1185">Reference proteome</keyword>
<evidence type="ECO:0000256" key="3">
    <source>
        <dbReference type="ARBA" id="ARBA00022490"/>
    </source>
</evidence>
<keyword evidence="7" id="KW-0594">Phospholipid biosynthesis</keyword>
<evidence type="ECO:0000256" key="4">
    <source>
        <dbReference type="ARBA" id="ARBA00022516"/>
    </source>
</evidence>
<gene>
    <name evidence="11" type="ORF">HRJ53_27420</name>
</gene>
<reference evidence="11" key="1">
    <citation type="submission" date="2020-06" db="EMBL/GenBank/DDBJ databases">
        <title>Legume-microbial interactions unlock mineral nutrients during tropical forest succession.</title>
        <authorList>
            <person name="Epihov D.Z."/>
        </authorList>
    </citation>
    <scope>NUCLEOTIDE SEQUENCE [LARGE SCALE GENOMIC DNA]</scope>
    <source>
        <strain evidence="11">Pan2503</strain>
    </source>
</reference>
<dbReference type="GO" id="GO:0005737">
    <property type="term" value="C:cytoplasm"/>
    <property type="evidence" value="ECO:0007669"/>
    <property type="project" value="UniProtKB-SubCell"/>
</dbReference>
<evidence type="ECO:0000256" key="7">
    <source>
        <dbReference type="ARBA" id="ARBA00023209"/>
    </source>
</evidence>
<feature type="non-terminal residue" evidence="11">
    <location>
        <position position="1"/>
    </location>
</feature>